<feature type="transmembrane region" description="Helical" evidence="6">
    <location>
        <begin position="121"/>
        <end position="142"/>
    </location>
</feature>
<comment type="caution">
    <text evidence="8">The sequence shown here is derived from an EMBL/GenBank/DDBJ whole genome shotgun (WGS) entry which is preliminary data.</text>
</comment>
<keyword evidence="4 6" id="KW-0472">Membrane</keyword>
<dbReference type="GO" id="GO:0016874">
    <property type="term" value="F:ligase activity"/>
    <property type="evidence" value="ECO:0007669"/>
    <property type="project" value="UniProtKB-KW"/>
</dbReference>
<feature type="transmembrane region" description="Helical" evidence="6">
    <location>
        <begin position="230"/>
        <end position="247"/>
    </location>
</feature>
<proteinExistence type="predicted"/>
<name>A0A2A9ELI6_9MICO</name>
<evidence type="ECO:0000256" key="6">
    <source>
        <dbReference type="SAM" id="Phobius"/>
    </source>
</evidence>
<feature type="transmembrane region" description="Helical" evidence="6">
    <location>
        <begin position="301"/>
        <end position="321"/>
    </location>
</feature>
<evidence type="ECO:0000313" key="8">
    <source>
        <dbReference type="EMBL" id="PFG39100.1"/>
    </source>
</evidence>
<dbReference type="Proteomes" id="UP000222106">
    <property type="component" value="Unassembled WGS sequence"/>
</dbReference>
<evidence type="ECO:0000256" key="4">
    <source>
        <dbReference type="ARBA" id="ARBA00023136"/>
    </source>
</evidence>
<dbReference type="PANTHER" id="PTHR37422">
    <property type="entry name" value="TEICHURONIC ACID BIOSYNTHESIS PROTEIN TUAE"/>
    <property type="match status" value="1"/>
</dbReference>
<evidence type="ECO:0000256" key="2">
    <source>
        <dbReference type="ARBA" id="ARBA00022692"/>
    </source>
</evidence>
<evidence type="ECO:0000313" key="9">
    <source>
        <dbReference type="Proteomes" id="UP000222106"/>
    </source>
</evidence>
<feature type="transmembrane region" description="Helical" evidence="6">
    <location>
        <begin position="387"/>
        <end position="414"/>
    </location>
</feature>
<feature type="transmembrane region" description="Helical" evidence="6">
    <location>
        <begin position="187"/>
        <end position="210"/>
    </location>
</feature>
<dbReference type="Pfam" id="PF04932">
    <property type="entry name" value="Wzy_C"/>
    <property type="match status" value="1"/>
</dbReference>
<reference evidence="8 9" key="1">
    <citation type="submission" date="2017-10" db="EMBL/GenBank/DDBJ databases">
        <title>Sequencing the genomes of 1000 actinobacteria strains.</title>
        <authorList>
            <person name="Klenk H.-P."/>
        </authorList>
    </citation>
    <scope>NUCLEOTIDE SEQUENCE [LARGE SCALE GENOMIC DNA]</scope>
    <source>
        <strain evidence="8 9">DSM 21838</strain>
    </source>
</reference>
<feature type="transmembrane region" description="Helical" evidence="6">
    <location>
        <begin position="35"/>
        <end position="57"/>
    </location>
</feature>
<comment type="subcellular location">
    <subcellularLocation>
        <location evidence="1">Membrane</location>
        <topology evidence="1">Multi-pass membrane protein</topology>
    </subcellularLocation>
</comment>
<dbReference type="EMBL" id="PDJI01000004">
    <property type="protein sequence ID" value="PFG39100.1"/>
    <property type="molecule type" value="Genomic_DNA"/>
</dbReference>
<accession>A0A2A9ELI6</accession>
<dbReference type="InterPro" id="IPR051533">
    <property type="entry name" value="WaaL-like"/>
</dbReference>
<dbReference type="PANTHER" id="PTHR37422:SF13">
    <property type="entry name" value="LIPOPOLYSACCHARIDE BIOSYNTHESIS PROTEIN PA4999-RELATED"/>
    <property type="match status" value="1"/>
</dbReference>
<sequence>MVAGTGVVGTEPVTRRGTGLPVLVLSLGLATVPSAAAGGSVVLTAAAVVLGAVVAAAVAVRLRLSLVELLVVALPVHFYPPGRGSLVNLSLADGVLVLMLLAAAGRAALQRRSPRGPAGPTWPLLVGYTVVLQLVLWASLVGPVLLGGADFPGGAAAAVKIALACAYLLVLYAAVAPRVRAGDRRVLEIWAATATASALIGIGASALYAAGVDLGLSYFWRASGTFEDPNAFSVYLLLSLGVVVAAHRDRTGRPWSWQVPVIVVAVVLTGSRAAMAAMALAAVVTVVLTLGTRAGPTFRRLLVGTAVLGVLAVVILPDAWVGEVLQRATSVFVPDAGAAPDQRYQLWSVAVQQWASSPVLGVGAGQYVPVAQQLLGPQWDTIPHNTYLGFLAETGIVGLLVFLVVPALVVTRLLRATRAGDGDAPYLLLSVLALLMQAFTLSLENTRPMWAVLGLMLALYDPGPPGAEKPPGPATVHGRGLPHSSSARRGLRWS</sequence>
<feature type="transmembrane region" description="Helical" evidence="6">
    <location>
        <begin position="86"/>
        <end position="109"/>
    </location>
</feature>
<evidence type="ECO:0000256" key="3">
    <source>
        <dbReference type="ARBA" id="ARBA00022989"/>
    </source>
</evidence>
<feature type="transmembrane region" description="Helical" evidence="6">
    <location>
        <begin position="64"/>
        <end position="80"/>
    </location>
</feature>
<dbReference type="InterPro" id="IPR007016">
    <property type="entry name" value="O-antigen_ligase-rel_domated"/>
</dbReference>
<protein>
    <submittedName>
        <fullName evidence="8">O-antigen ligase</fullName>
    </submittedName>
</protein>
<evidence type="ECO:0000256" key="1">
    <source>
        <dbReference type="ARBA" id="ARBA00004141"/>
    </source>
</evidence>
<dbReference type="AlphaFoldDB" id="A0A2A9ELI6"/>
<dbReference type="GO" id="GO:0016020">
    <property type="term" value="C:membrane"/>
    <property type="evidence" value="ECO:0007669"/>
    <property type="project" value="UniProtKB-SubCell"/>
</dbReference>
<keyword evidence="2 6" id="KW-0812">Transmembrane</keyword>
<keyword evidence="8" id="KW-0436">Ligase</keyword>
<keyword evidence="9" id="KW-1185">Reference proteome</keyword>
<feature type="transmembrane region" description="Helical" evidence="6">
    <location>
        <begin position="426"/>
        <end position="443"/>
    </location>
</feature>
<keyword evidence="3 6" id="KW-1133">Transmembrane helix</keyword>
<evidence type="ECO:0000259" key="7">
    <source>
        <dbReference type="Pfam" id="PF04932"/>
    </source>
</evidence>
<organism evidence="8 9">
    <name type="scientific">Georgenia soli</name>
    <dbReference type="NCBI Taxonomy" id="638953"/>
    <lineage>
        <taxon>Bacteria</taxon>
        <taxon>Bacillati</taxon>
        <taxon>Actinomycetota</taxon>
        <taxon>Actinomycetes</taxon>
        <taxon>Micrococcales</taxon>
        <taxon>Bogoriellaceae</taxon>
        <taxon>Georgenia</taxon>
    </lineage>
</organism>
<feature type="transmembrane region" description="Helical" evidence="6">
    <location>
        <begin position="259"/>
        <end position="289"/>
    </location>
</feature>
<feature type="transmembrane region" description="Helical" evidence="6">
    <location>
        <begin position="154"/>
        <end position="175"/>
    </location>
</feature>
<gene>
    <name evidence="8" type="ORF">ATJ97_1595</name>
</gene>
<feature type="region of interest" description="Disordered" evidence="5">
    <location>
        <begin position="466"/>
        <end position="494"/>
    </location>
</feature>
<feature type="domain" description="O-antigen ligase-related" evidence="7">
    <location>
        <begin position="262"/>
        <end position="403"/>
    </location>
</feature>
<evidence type="ECO:0000256" key="5">
    <source>
        <dbReference type="SAM" id="MobiDB-lite"/>
    </source>
</evidence>